<dbReference type="Pfam" id="PF00551">
    <property type="entry name" value="Formyl_trans_N"/>
    <property type="match status" value="1"/>
</dbReference>
<reference evidence="6" key="1">
    <citation type="submission" date="2020-05" db="EMBL/GenBank/DDBJ databases">
        <authorList>
            <person name="Chiriac C."/>
            <person name="Salcher M."/>
            <person name="Ghai R."/>
            <person name="Kavagutti S V."/>
        </authorList>
    </citation>
    <scope>NUCLEOTIDE SEQUENCE</scope>
</reference>
<comment type="pathway">
    <text evidence="1">Purine metabolism; IMP biosynthesis via de novo pathway; N(2)-formyl-N(1)-(5-phospho-D-ribosyl)glycinamide from N(1)-(5-phospho-D-ribosyl)glycinamide (10-formyl THF route): step 1/1.</text>
</comment>
<proteinExistence type="inferred from homology"/>
<evidence type="ECO:0000256" key="3">
    <source>
        <dbReference type="ARBA" id="ARBA00022679"/>
    </source>
</evidence>
<evidence type="ECO:0000256" key="1">
    <source>
        <dbReference type="ARBA" id="ARBA00005054"/>
    </source>
</evidence>
<dbReference type="EC" id="2.1.2.2" evidence="2"/>
<dbReference type="NCBIfam" id="TIGR00639">
    <property type="entry name" value="PurN"/>
    <property type="match status" value="1"/>
</dbReference>
<dbReference type="HAMAP" id="MF_01930">
    <property type="entry name" value="PurN"/>
    <property type="match status" value="1"/>
</dbReference>
<dbReference type="InterPro" id="IPR036477">
    <property type="entry name" value="Formyl_transf_N_sf"/>
</dbReference>
<dbReference type="PANTHER" id="PTHR43369">
    <property type="entry name" value="PHOSPHORIBOSYLGLYCINAMIDE FORMYLTRANSFERASE"/>
    <property type="match status" value="1"/>
</dbReference>
<dbReference type="AlphaFoldDB" id="A0A6J7HIU0"/>
<dbReference type="FunFam" id="3.40.50.170:FF:000008">
    <property type="entry name" value="Phosphoribosylglycinamide formyltransferase"/>
    <property type="match status" value="1"/>
</dbReference>
<dbReference type="SUPFAM" id="SSF53328">
    <property type="entry name" value="Formyltransferase"/>
    <property type="match status" value="1"/>
</dbReference>
<dbReference type="GO" id="GO:0004644">
    <property type="term" value="F:phosphoribosylglycinamide formyltransferase activity"/>
    <property type="evidence" value="ECO:0007669"/>
    <property type="project" value="UniProtKB-EC"/>
</dbReference>
<sequence>MAARVVVLVSGTGTLLQALLDASGNDFDIVAVISDQPDAFALERAQGAGVATAVLAPSSCASRDDWNLALADLVGSHNPDLIACAGFMRVLGPGFLSEFPDRIVNSHPALLPSFPGAHGVRDALAYGVRVTGCTVHVVDGGVDTGPILAQRAIEVLDEDDESSLHERIKVEERLLLVDIVHRLSVGGIRITGRRVTFQ</sequence>
<name>A0A6J7HIU0_9ZZZZ</name>
<evidence type="ECO:0000256" key="4">
    <source>
        <dbReference type="ARBA" id="ARBA00022755"/>
    </source>
</evidence>
<dbReference type="InterPro" id="IPR002376">
    <property type="entry name" value="Formyl_transf_N"/>
</dbReference>
<accession>A0A6J7HIU0</accession>
<organism evidence="6">
    <name type="scientific">freshwater metagenome</name>
    <dbReference type="NCBI Taxonomy" id="449393"/>
    <lineage>
        <taxon>unclassified sequences</taxon>
        <taxon>metagenomes</taxon>
        <taxon>ecological metagenomes</taxon>
    </lineage>
</organism>
<dbReference type="EMBL" id="CAFBMR010000065">
    <property type="protein sequence ID" value="CAB4920957.1"/>
    <property type="molecule type" value="Genomic_DNA"/>
</dbReference>
<evidence type="ECO:0000313" key="6">
    <source>
        <dbReference type="EMBL" id="CAB4920957.1"/>
    </source>
</evidence>
<dbReference type="CDD" id="cd08645">
    <property type="entry name" value="FMT_core_GART"/>
    <property type="match status" value="1"/>
</dbReference>
<keyword evidence="3" id="KW-0808">Transferase</keyword>
<feature type="domain" description="Formyl transferase N-terminal" evidence="5">
    <location>
        <begin position="4"/>
        <end position="178"/>
    </location>
</feature>
<dbReference type="GO" id="GO:0005829">
    <property type="term" value="C:cytosol"/>
    <property type="evidence" value="ECO:0007669"/>
    <property type="project" value="TreeGrafter"/>
</dbReference>
<dbReference type="InterPro" id="IPR004607">
    <property type="entry name" value="GART"/>
</dbReference>
<protein>
    <recommendedName>
        <fullName evidence="2">phosphoribosylglycinamide formyltransferase 1</fullName>
        <ecNumber evidence="2">2.1.2.2</ecNumber>
    </recommendedName>
</protein>
<keyword evidence="4" id="KW-0658">Purine biosynthesis</keyword>
<evidence type="ECO:0000259" key="5">
    <source>
        <dbReference type="Pfam" id="PF00551"/>
    </source>
</evidence>
<dbReference type="Gene3D" id="3.40.50.170">
    <property type="entry name" value="Formyl transferase, N-terminal domain"/>
    <property type="match status" value="1"/>
</dbReference>
<evidence type="ECO:0000256" key="2">
    <source>
        <dbReference type="ARBA" id="ARBA00012254"/>
    </source>
</evidence>
<dbReference type="GO" id="GO:0006189">
    <property type="term" value="P:'de novo' IMP biosynthetic process"/>
    <property type="evidence" value="ECO:0007669"/>
    <property type="project" value="InterPro"/>
</dbReference>
<dbReference type="PANTHER" id="PTHR43369:SF2">
    <property type="entry name" value="PHOSPHORIBOSYLGLYCINAMIDE FORMYLTRANSFERASE"/>
    <property type="match status" value="1"/>
</dbReference>
<gene>
    <name evidence="6" type="ORF">UFOPK3610_01409</name>
</gene>